<dbReference type="EMBL" id="KV454415">
    <property type="protein sequence ID" value="ODQ63310.1"/>
    <property type="molecule type" value="Genomic_DNA"/>
</dbReference>
<feature type="compositionally biased region" description="Basic and acidic residues" evidence="8">
    <location>
        <begin position="106"/>
        <end position="119"/>
    </location>
</feature>
<evidence type="ECO:0000256" key="7">
    <source>
        <dbReference type="ARBA" id="ARBA00023242"/>
    </source>
</evidence>
<dbReference type="GO" id="GO:0045944">
    <property type="term" value="P:positive regulation of transcription by RNA polymerase II"/>
    <property type="evidence" value="ECO:0007669"/>
    <property type="project" value="TreeGrafter"/>
</dbReference>
<organism evidence="10 11">
    <name type="scientific">Nadsonia fulvescens var. elongata DSM 6958</name>
    <dbReference type="NCBI Taxonomy" id="857566"/>
    <lineage>
        <taxon>Eukaryota</taxon>
        <taxon>Fungi</taxon>
        <taxon>Dikarya</taxon>
        <taxon>Ascomycota</taxon>
        <taxon>Saccharomycotina</taxon>
        <taxon>Dipodascomycetes</taxon>
        <taxon>Dipodascales</taxon>
        <taxon>Dipodascales incertae sedis</taxon>
        <taxon>Nadsonia</taxon>
    </lineage>
</organism>
<dbReference type="InterPro" id="IPR051763">
    <property type="entry name" value="Copper_Homeo_Regul"/>
</dbReference>
<dbReference type="Pfam" id="PF00649">
    <property type="entry name" value="Copper-fist"/>
    <property type="match status" value="1"/>
</dbReference>
<dbReference type="Gene3D" id="3.90.430.10">
    <property type="entry name" value="Copper fist DNA-binding domain"/>
    <property type="match status" value="1"/>
</dbReference>
<dbReference type="PANTHER" id="PTHR28088:SF5">
    <property type="entry name" value="TRANSCRIPTIONAL ACTIVATOR HAA1-RELATED"/>
    <property type="match status" value="1"/>
</dbReference>
<dbReference type="PROSITE" id="PS50073">
    <property type="entry name" value="COPPER_FIST_2"/>
    <property type="match status" value="1"/>
</dbReference>
<evidence type="ECO:0000256" key="6">
    <source>
        <dbReference type="ARBA" id="ARBA00023163"/>
    </source>
</evidence>
<evidence type="ECO:0000313" key="11">
    <source>
        <dbReference type="Proteomes" id="UP000095009"/>
    </source>
</evidence>
<accession>A0A1E3PDE3</accession>
<dbReference type="STRING" id="857566.A0A1E3PDE3"/>
<keyword evidence="6" id="KW-0804">Transcription</keyword>
<evidence type="ECO:0000256" key="8">
    <source>
        <dbReference type="SAM" id="MobiDB-lite"/>
    </source>
</evidence>
<sequence length="169" mass="18808">MVFIDGVKYACDRCIRGHRVTTCTHTDQPLTMIKPKGRPSTQCAYCRETRRSKSINPKCKCDSPPEIDSLGQPIHSTTCPVRIVKEGCKCQLKNKAHHSLSQQIHHVGDDGRSNRHESQNIHSPYPASLGSNTPTSITSHSTLLTTTPRGIDTRRTASNPPPNKRNHLH</sequence>
<reference evidence="10 11" key="1">
    <citation type="journal article" date="2016" name="Proc. Natl. Acad. Sci. U.S.A.">
        <title>Comparative genomics of biotechnologically important yeasts.</title>
        <authorList>
            <person name="Riley R."/>
            <person name="Haridas S."/>
            <person name="Wolfe K.H."/>
            <person name="Lopes M.R."/>
            <person name="Hittinger C.T."/>
            <person name="Goeker M."/>
            <person name="Salamov A.A."/>
            <person name="Wisecaver J.H."/>
            <person name="Long T.M."/>
            <person name="Calvey C.H."/>
            <person name="Aerts A.L."/>
            <person name="Barry K.W."/>
            <person name="Choi C."/>
            <person name="Clum A."/>
            <person name="Coughlan A.Y."/>
            <person name="Deshpande S."/>
            <person name="Douglass A.P."/>
            <person name="Hanson S.J."/>
            <person name="Klenk H.-P."/>
            <person name="LaButti K.M."/>
            <person name="Lapidus A."/>
            <person name="Lindquist E.A."/>
            <person name="Lipzen A.M."/>
            <person name="Meier-Kolthoff J.P."/>
            <person name="Ohm R.A."/>
            <person name="Otillar R.P."/>
            <person name="Pangilinan J.L."/>
            <person name="Peng Y."/>
            <person name="Rokas A."/>
            <person name="Rosa C.A."/>
            <person name="Scheuner C."/>
            <person name="Sibirny A.A."/>
            <person name="Slot J.C."/>
            <person name="Stielow J.B."/>
            <person name="Sun H."/>
            <person name="Kurtzman C.P."/>
            <person name="Blackwell M."/>
            <person name="Grigoriev I.V."/>
            <person name="Jeffries T.W."/>
        </authorList>
    </citation>
    <scope>NUCLEOTIDE SEQUENCE [LARGE SCALE GENOMIC DNA]</scope>
    <source>
        <strain evidence="10 11">DSM 6958</strain>
    </source>
</reference>
<gene>
    <name evidence="10" type="ORF">NADFUDRAFT_38687</name>
</gene>
<feature type="domain" description="Copper-fist" evidence="9">
    <location>
        <begin position="1"/>
        <end position="40"/>
    </location>
</feature>
<keyword evidence="11" id="KW-1185">Reference proteome</keyword>
<dbReference type="PROSITE" id="PS01119">
    <property type="entry name" value="COPPER_FIST_1"/>
    <property type="match status" value="1"/>
</dbReference>
<feature type="compositionally biased region" description="Low complexity" evidence="8">
    <location>
        <begin position="133"/>
        <end position="148"/>
    </location>
</feature>
<keyword evidence="3" id="KW-0862">Zinc</keyword>
<evidence type="ECO:0000259" key="9">
    <source>
        <dbReference type="PROSITE" id="PS50073"/>
    </source>
</evidence>
<protein>
    <submittedName>
        <fullName evidence="10">Copper-fist-domain-containing protein</fullName>
    </submittedName>
</protein>
<dbReference type="InterPro" id="IPR001083">
    <property type="entry name" value="Cu_fist_DNA-bd_dom"/>
</dbReference>
<dbReference type="SMART" id="SM00412">
    <property type="entry name" value="Cu_FIST"/>
    <property type="match status" value="1"/>
</dbReference>
<dbReference type="FunFam" id="3.90.430.10:FF:000001">
    <property type="entry name" value="Copper fist DNA-binding protein"/>
    <property type="match status" value="1"/>
</dbReference>
<dbReference type="AlphaFoldDB" id="A0A1E3PDE3"/>
<dbReference type="SMART" id="SM01090">
    <property type="entry name" value="Copper-fist"/>
    <property type="match status" value="1"/>
</dbReference>
<feature type="region of interest" description="Disordered" evidence="8">
    <location>
        <begin position="99"/>
        <end position="169"/>
    </location>
</feature>
<evidence type="ECO:0000256" key="3">
    <source>
        <dbReference type="ARBA" id="ARBA00022833"/>
    </source>
</evidence>
<evidence type="ECO:0000256" key="1">
    <source>
        <dbReference type="ARBA" id="ARBA00004123"/>
    </source>
</evidence>
<evidence type="ECO:0000256" key="2">
    <source>
        <dbReference type="ARBA" id="ARBA00022723"/>
    </source>
</evidence>
<feature type="non-terminal residue" evidence="10">
    <location>
        <position position="169"/>
    </location>
</feature>
<dbReference type="GO" id="GO:0000978">
    <property type="term" value="F:RNA polymerase II cis-regulatory region sequence-specific DNA binding"/>
    <property type="evidence" value="ECO:0007669"/>
    <property type="project" value="TreeGrafter"/>
</dbReference>
<dbReference type="GO" id="GO:0005634">
    <property type="term" value="C:nucleus"/>
    <property type="evidence" value="ECO:0007669"/>
    <property type="project" value="UniProtKB-SubCell"/>
</dbReference>
<dbReference type="Proteomes" id="UP000095009">
    <property type="component" value="Unassembled WGS sequence"/>
</dbReference>
<keyword evidence="5" id="KW-0805">Transcription regulation</keyword>
<proteinExistence type="predicted"/>
<dbReference type="GO" id="GO:0000981">
    <property type="term" value="F:DNA-binding transcription factor activity, RNA polymerase II-specific"/>
    <property type="evidence" value="ECO:0007669"/>
    <property type="project" value="TreeGrafter"/>
</dbReference>
<keyword evidence="4" id="KW-0186">Copper</keyword>
<keyword evidence="2" id="KW-0479">Metal-binding</keyword>
<dbReference type="SUPFAM" id="SSF57879">
    <property type="entry name" value="Zinc domain conserved in yeast copper-regulated transcription factors"/>
    <property type="match status" value="1"/>
</dbReference>
<dbReference type="PRINTS" id="PR00617">
    <property type="entry name" value="COPPERFIST"/>
</dbReference>
<evidence type="ECO:0000256" key="4">
    <source>
        <dbReference type="ARBA" id="ARBA00023008"/>
    </source>
</evidence>
<dbReference type="InterPro" id="IPR036395">
    <property type="entry name" value="Cu_fist_DNA-bd_dom_sf"/>
</dbReference>
<keyword evidence="7" id="KW-0539">Nucleus</keyword>
<dbReference type="GO" id="GO:0006878">
    <property type="term" value="P:intracellular copper ion homeostasis"/>
    <property type="evidence" value="ECO:0007669"/>
    <property type="project" value="TreeGrafter"/>
</dbReference>
<dbReference type="OrthoDB" id="5600085at2759"/>
<dbReference type="GO" id="GO:0006879">
    <property type="term" value="P:intracellular iron ion homeostasis"/>
    <property type="evidence" value="ECO:0007669"/>
    <property type="project" value="TreeGrafter"/>
</dbReference>
<evidence type="ECO:0000256" key="5">
    <source>
        <dbReference type="ARBA" id="ARBA00023015"/>
    </source>
</evidence>
<name>A0A1E3PDE3_9ASCO</name>
<dbReference type="GO" id="GO:0005507">
    <property type="term" value="F:copper ion binding"/>
    <property type="evidence" value="ECO:0007669"/>
    <property type="project" value="InterPro"/>
</dbReference>
<dbReference type="PANTHER" id="PTHR28088">
    <property type="entry name" value="TRANSCRIPTIONAL ACTIVATOR HAA1-RELATED"/>
    <property type="match status" value="1"/>
</dbReference>
<evidence type="ECO:0000313" key="10">
    <source>
        <dbReference type="EMBL" id="ODQ63310.1"/>
    </source>
</evidence>
<comment type="subcellular location">
    <subcellularLocation>
        <location evidence="1">Nucleus</location>
    </subcellularLocation>
</comment>